<proteinExistence type="predicted"/>
<gene>
    <name evidence="1" type="ORF">Poli38472_011258</name>
</gene>
<dbReference type="Proteomes" id="UP000794436">
    <property type="component" value="Unassembled WGS sequence"/>
</dbReference>
<dbReference type="EMBL" id="SPLM01000004">
    <property type="protein sequence ID" value="TMW67638.1"/>
    <property type="molecule type" value="Genomic_DNA"/>
</dbReference>
<comment type="caution">
    <text evidence="1">The sequence shown here is derived from an EMBL/GenBank/DDBJ whole genome shotgun (WGS) entry which is preliminary data.</text>
</comment>
<protein>
    <submittedName>
        <fullName evidence="1">Uncharacterized protein</fullName>
    </submittedName>
</protein>
<reference evidence="1" key="1">
    <citation type="submission" date="2019-03" db="EMBL/GenBank/DDBJ databases">
        <title>Long read genome sequence of the mycoparasitic Pythium oligandrum ATCC 38472 isolated from sugarbeet rhizosphere.</title>
        <authorList>
            <person name="Gaulin E."/>
        </authorList>
    </citation>
    <scope>NUCLEOTIDE SEQUENCE</scope>
    <source>
        <strain evidence="1">ATCC 38472_TT</strain>
    </source>
</reference>
<dbReference type="OrthoDB" id="60251at2759"/>
<evidence type="ECO:0000313" key="1">
    <source>
        <dbReference type="EMBL" id="TMW67638.1"/>
    </source>
</evidence>
<name>A0A8K1CRH1_PYTOL</name>
<dbReference type="AlphaFoldDB" id="A0A8K1CRH1"/>
<accession>A0A8K1CRH1</accession>
<evidence type="ECO:0000313" key="2">
    <source>
        <dbReference type="Proteomes" id="UP000794436"/>
    </source>
</evidence>
<sequence>MLIQLETDAALGKALDEALGCLRLCRSDNLGVRYQIATLYLRLGLVQECYDFIKWWAIEYTSREKFPYTGDKYLNIKALTFVKFHVAQGLLDVKNARVLASVLPAGVETTVLGFLPYSDIGASLPNLMKLRKQVAAQAQRVFQKTHEHNSHFWAAVLDPSDLMSQPLSHYEEGQSGGTPYEVRTYLDEIFPLWLNAPGALDFKPQWRAAAETKKTSLMKAHAHIFGFRCLREAV</sequence>
<keyword evidence="2" id="KW-1185">Reference proteome</keyword>
<organism evidence="1 2">
    <name type="scientific">Pythium oligandrum</name>
    <name type="common">Mycoparasitic fungus</name>
    <dbReference type="NCBI Taxonomy" id="41045"/>
    <lineage>
        <taxon>Eukaryota</taxon>
        <taxon>Sar</taxon>
        <taxon>Stramenopiles</taxon>
        <taxon>Oomycota</taxon>
        <taxon>Peronosporomycetes</taxon>
        <taxon>Pythiales</taxon>
        <taxon>Pythiaceae</taxon>
        <taxon>Pythium</taxon>
    </lineage>
</organism>